<organism evidence="15">
    <name type="scientific">Gasterosteus aculeatus</name>
    <name type="common">Three-spined stickleback</name>
    <dbReference type="NCBI Taxonomy" id="69293"/>
    <lineage>
        <taxon>Eukaryota</taxon>
        <taxon>Metazoa</taxon>
        <taxon>Chordata</taxon>
        <taxon>Craniata</taxon>
        <taxon>Vertebrata</taxon>
        <taxon>Euteleostomi</taxon>
        <taxon>Actinopterygii</taxon>
        <taxon>Neopterygii</taxon>
        <taxon>Teleostei</taxon>
        <taxon>Neoteleostei</taxon>
        <taxon>Acanthomorphata</taxon>
        <taxon>Eupercaria</taxon>
        <taxon>Perciformes</taxon>
        <taxon>Cottioidei</taxon>
        <taxon>Gasterosteales</taxon>
        <taxon>Gasterosteidae</taxon>
        <taxon>Gasterosteus</taxon>
    </lineage>
</organism>
<proteinExistence type="predicted"/>
<dbReference type="SUPFAM" id="SSF48726">
    <property type="entry name" value="Immunoglobulin"/>
    <property type="match status" value="1"/>
</dbReference>
<dbReference type="InterPro" id="IPR051713">
    <property type="entry name" value="T-cell_Activation_Regulation"/>
</dbReference>
<feature type="transmembrane region" description="Helical" evidence="12">
    <location>
        <begin position="146"/>
        <end position="165"/>
    </location>
</feature>
<dbReference type="GO" id="GO:0071222">
    <property type="term" value="P:cellular response to lipopolysaccharide"/>
    <property type="evidence" value="ECO:0007669"/>
    <property type="project" value="TreeGrafter"/>
</dbReference>
<dbReference type="GO" id="GO:0042130">
    <property type="term" value="P:negative regulation of T cell proliferation"/>
    <property type="evidence" value="ECO:0007669"/>
    <property type="project" value="TreeGrafter"/>
</dbReference>
<dbReference type="InterPro" id="IPR003599">
    <property type="entry name" value="Ig_sub"/>
</dbReference>
<dbReference type="eggNOG" id="ENOG502SFIA">
    <property type="taxonomic scope" value="Eukaryota"/>
</dbReference>
<evidence type="ECO:0000259" key="14">
    <source>
        <dbReference type="SMART" id="SM00409"/>
    </source>
</evidence>
<keyword evidence="5 12" id="KW-1133">Transmembrane helix</keyword>
<dbReference type="Gene3D" id="2.60.40.10">
    <property type="entry name" value="Immunoglobulins"/>
    <property type="match status" value="1"/>
</dbReference>
<dbReference type="GO" id="GO:0007166">
    <property type="term" value="P:cell surface receptor signaling pathway"/>
    <property type="evidence" value="ECO:0007669"/>
    <property type="project" value="TreeGrafter"/>
</dbReference>
<feature type="compositionally biased region" description="Polar residues" evidence="11">
    <location>
        <begin position="304"/>
        <end position="315"/>
    </location>
</feature>
<feature type="compositionally biased region" description="Polar residues" evidence="11">
    <location>
        <begin position="198"/>
        <end position="212"/>
    </location>
</feature>
<reference evidence="15" key="1">
    <citation type="submission" date="2006-01" db="EMBL/GenBank/DDBJ databases">
        <authorList>
            <person name="Lindblad-Toh K."/>
            <person name="Mauceli E."/>
            <person name="Grabherr M."/>
            <person name="Chang J.L."/>
            <person name="Lander E.S."/>
        </authorList>
    </citation>
    <scope>NUCLEOTIDE SEQUENCE [LARGE SCALE GENOMIC DNA]</scope>
</reference>
<evidence type="ECO:0000256" key="4">
    <source>
        <dbReference type="ARBA" id="ARBA00022729"/>
    </source>
</evidence>
<comment type="subcellular location">
    <subcellularLocation>
        <location evidence="1">Cell membrane</location>
        <topology evidence="1">Single-pass type I membrane protein</topology>
    </subcellularLocation>
</comment>
<dbReference type="SMART" id="SM00409">
    <property type="entry name" value="IG"/>
    <property type="match status" value="1"/>
</dbReference>
<keyword evidence="4 13" id="KW-0732">Signal</keyword>
<evidence type="ECO:0000256" key="8">
    <source>
        <dbReference type="ARBA" id="ARBA00023170"/>
    </source>
</evidence>
<dbReference type="Ensembl" id="ENSGACT00000008366.1">
    <property type="protein sequence ID" value="ENSGACP00000008347.1"/>
    <property type="gene ID" value="ENSGACG00000006316.1"/>
</dbReference>
<dbReference type="GO" id="GO:0031295">
    <property type="term" value="P:T cell costimulation"/>
    <property type="evidence" value="ECO:0007669"/>
    <property type="project" value="TreeGrafter"/>
</dbReference>
<evidence type="ECO:0000256" key="5">
    <source>
        <dbReference type="ARBA" id="ARBA00022989"/>
    </source>
</evidence>
<evidence type="ECO:0000256" key="1">
    <source>
        <dbReference type="ARBA" id="ARBA00004251"/>
    </source>
</evidence>
<evidence type="ECO:0000256" key="12">
    <source>
        <dbReference type="SAM" id="Phobius"/>
    </source>
</evidence>
<dbReference type="STRING" id="69293.ENSGACP00000008347"/>
<keyword evidence="6 12" id="KW-0472">Membrane</keyword>
<keyword evidence="10" id="KW-0393">Immunoglobulin domain</keyword>
<evidence type="ECO:0000256" key="7">
    <source>
        <dbReference type="ARBA" id="ARBA00023157"/>
    </source>
</evidence>
<evidence type="ECO:0000256" key="3">
    <source>
        <dbReference type="ARBA" id="ARBA00022692"/>
    </source>
</evidence>
<feature type="domain" description="Immunoglobulin" evidence="14">
    <location>
        <begin position="38"/>
        <end position="134"/>
    </location>
</feature>
<feature type="compositionally biased region" description="Basic and acidic residues" evidence="11">
    <location>
        <begin position="240"/>
        <end position="252"/>
    </location>
</feature>
<dbReference type="AlphaFoldDB" id="G3NSM9"/>
<evidence type="ECO:0000313" key="15">
    <source>
        <dbReference type="Ensembl" id="ENSGACP00000008347.1"/>
    </source>
</evidence>
<keyword evidence="9" id="KW-0325">Glycoprotein</keyword>
<evidence type="ECO:0000256" key="11">
    <source>
        <dbReference type="SAM" id="MobiDB-lite"/>
    </source>
</evidence>
<evidence type="ECO:0000256" key="2">
    <source>
        <dbReference type="ARBA" id="ARBA00022475"/>
    </source>
</evidence>
<dbReference type="InterPro" id="IPR013783">
    <property type="entry name" value="Ig-like_fold"/>
</dbReference>
<feature type="region of interest" description="Disordered" evidence="11">
    <location>
        <begin position="304"/>
        <end position="338"/>
    </location>
</feature>
<dbReference type="Bgee" id="ENSGACG00000006316">
    <property type="expression patterns" value="Expressed in pharyngeal gill and 4 other cell types or tissues"/>
</dbReference>
<feature type="signal peptide" evidence="13">
    <location>
        <begin position="1"/>
        <end position="19"/>
    </location>
</feature>
<evidence type="ECO:0000256" key="9">
    <source>
        <dbReference type="ARBA" id="ARBA00023180"/>
    </source>
</evidence>
<feature type="chain" id="PRO_5003448737" description="Immunoglobulin domain-containing protein" evidence="13">
    <location>
        <begin position="20"/>
        <end position="351"/>
    </location>
</feature>
<name>G3NSM9_GASAC</name>
<keyword evidence="2" id="KW-1003">Cell membrane</keyword>
<dbReference type="Pfam" id="PF07686">
    <property type="entry name" value="V-set"/>
    <property type="match status" value="1"/>
</dbReference>
<dbReference type="OMA" id="NENCEYK"/>
<keyword evidence="7" id="KW-1015">Disulfide bond</keyword>
<evidence type="ECO:0000256" key="6">
    <source>
        <dbReference type="ARBA" id="ARBA00023136"/>
    </source>
</evidence>
<dbReference type="GO" id="GO:0009897">
    <property type="term" value="C:external side of plasma membrane"/>
    <property type="evidence" value="ECO:0007669"/>
    <property type="project" value="TreeGrafter"/>
</dbReference>
<dbReference type="PANTHER" id="PTHR25466:SF14">
    <property type="entry name" value="BUTYROPHILIN SUBFAMILY 2 MEMBER A2-LIKE-RELATED"/>
    <property type="match status" value="1"/>
</dbReference>
<sequence>MNAHGWLLLSALRLMRVSSNDEPNVLNSSQAYSDVCKKQTRSAHLGSSVLLPCILPPNNVDWVMWAHGPEAHLVHLKSEGRIKFLDHRFGRLKAFPNQGSLGNYSLRIDELRGSDLGRYRCSQGQSGCVEVELLAEKGAASGEETVLIYTCVGVAAFALLCIAGYCCMKCMSCCCDRTEDNTNNPGDEIPEVAKAPQEGTSRGPTGQQQSGEGDNHLVYENDDQDPSNLQDHFNRNYCHPIDRPDPDRRAPTRDTGGVHPGQLEGGGSQRAKQGFQRELFNRLRNASMGRQYYANQSEIWKQQQATSTQADNPSSAAAAVEARFGKKKKAKKNGEIRNPIYNQSTEQLNLL</sequence>
<evidence type="ECO:0000256" key="10">
    <source>
        <dbReference type="ARBA" id="ARBA00023319"/>
    </source>
</evidence>
<protein>
    <recommendedName>
        <fullName evidence="14">Immunoglobulin domain-containing protein</fullName>
    </recommendedName>
</protein>
<feature type="region of interest" description="Disordered" evidence="11">
    <location>
        <begin position="184"/>
        <end position="272"/>
    </location>
</feature>
<evidence type="ECO:0000256" key="13">
    <source>
        <dbReference type="SAM" id="SignalP"/>
    </source>
</evidence>
<keyword evidence="8" id="KW-0675">Receptor</keyword>
<dbReference type="GO" id="GO:0006955">
    <property type="term" value="P:immune response"/>
    <property type="evidence" value="ECO:0007669"/>
    <property type="project" value="TreeGrafter"/>
</dbReference>
<dbReference type="GO" id="GO:0042102">
    <property type="term" value="P:positive regulation of T cell proliferation"/>
    <property type="evidence" value="ECO:0007669"/>
    <property type="project" value="TreeGrafter"/>
</dbReference>
<dbReference type="InterPro" id="IPR036179">
    <property type="entry name" value="Ig-like_dom_sf"/>
</dbReference>
<dbReference type="InParanoid" id="G3NSM9"/>
<keyword evidence="3 12" id="KW-0812">Transmembrane</keyword>
<reference evidence="15" key="2">
    <citation type="submission" date="2024-04" db="UniProtKB">
        <authorList>
            <consortium name="Ensembl"/>
        </authorList>
    </citation>
    <scope>IDENTIFICATION</scope>
</reference>
<dbReference type="PANTHER" id="PTHR25466">
    <property type="entry name" value="T-LYMPHOCYTE ACTIVATION ANTIGEN"/>
    <property type="match status" value="1"/>
</dbReference>
<dbReference type="InterPro" id="IPR013106">
    <property type="entry name" value="Ig_V-set"/>
</dbReference>
<accession>G3NSM9</accession>